<name>N6TZ34_9HYPH</name>
<accession>N6TZ34</accession>
<dbReference type="Pfam" id="PF13350">
    <property type="entry name" value="Y_phosphatase3"/>
    <property type="match status" value="1"/>
</dbReference>
<sequence>MGTAHGRFHYGQPAGFRPLYRAAAAGRFFLHEIGNTLMDPHAMRHLPIKGTYNLRDLGGYSAGTTITLWRRTLRSDGLHRLDEEGMAALIGEGVKVVIDLRNATELAHQPNPFSLNEAVRYHNISLFDTLAPTYRPDTDALLDLYIQALQERQEAICAVLTLIAEAGDDVVLFHCTAGKDRTGIIAALLLANAGVDTPNILEDYSLTGRLIEPLIDDIVASALARGADIEKFRPLLACDPGTMAATIAFIESEYRSAADYLASAGLPREVIGRLRERFLGALVGTAQSFESHPPVSSPCDNN</sequence>
<dbReference type="InterPro" id="IPR016130">
    <property type="entry name" value="Tyr_Pase_AS"/>
</dbReference>
<evidence type="ECO:0000259" key="1">
    <source>
        <dbReference type="PROSITE" id="PS50056"/>
    </source>
</evidence>
<gene>
    <name evidence="2" type="ORF">RHSP_05300</name>
</gene>
<dbReference type="SUPFAM" id="SSF52799">
    <property type="entry name" value="(Phosphotyrosine protein) phosphatases II"/>
    <property type="match status" value="1"/>
</dbReference>
<dbReference type="InterPro" id="IPR026893">
    <property type="entry name" value="Tyr/Ser_Pase_IphP-type"/>
</dbReference>
<dbReference type="Proteomes" id="UP000012429">
    <property type="component" value="Unassembled WGS sequence"/>
</dbReference>
<dbReference type="PROSITE" id="PS00383">
    <property type="entry name" value="TYR_PHOSPHATASE_1"/>
    <property type="match status" value="1"/>
</dbReference>
<dbReference type="Gene3D" id="3.90.190.10">
    <property type="entry name" value="Protein tyrosine phosphatase superfamily"/>
    <property type="match status" value="1"/>
</dbReference>
<dbReference type="GO" id="GO:0004721">
    <property type="term" value="F:phosphoprotein phosphatase activity"/>
    <property type="evidence" value="ECO:0007669"/>
    <property type="project" value="InterPro"/>
</dbReference>
<dbReference type="AlphaFoldDB" id="N6TZ34"/>
<comment type="caution">
    <text evidence="2">The sequence shown here is derived from an EMBL/GenBank/DDBJ whole genome shotgun (WGS) entry which is preliminary data.</text>
</comment>
<evidence type="ECO:0000313" key="3">
    <source>
        <dbReference type="Proteomes" id="UP000012429"/>
    </source>
</evidence>
<reference evidence="2 3" key="1">
    <citation type="journal article" date="2012" name="BMC Genomics">
        <title>Genomic basis of broad host range and environmental adaptability of Rhizobium tropici CIAT 899 and Rhizobium sp. PRF 81 which are used in inoculants for common bean (Phaseolus vulgaris L.).</title>
        <authorList>
            <person name="Ormeno-Orrillo E."/>
            <person name="Menna P."/>
            <person name="Almeida L.G."/>
            <person name="Ollero F.J."/>
            <person name="Nicolas M.F."/>
            <person name="Pains Rodrigues E."/>
            <person name="Shigueyoshi Nakatani A."/>
            <person name="Silva Batista J.S."/>
            <person name="Oliveira Chueire L.M."/>
            <person name="Souza R.C."/>
            <person name="Ribeiro Vasconcelos A.T."/>
            <person name="Megias M."/>
            <person name="Hungria M."/>
            <person name="Martinez-Romero E."/>
        </authorList>
    </citation>
    <scope>NUCLEOTIDE SEQUENCE [LARGE SCALE GENOMIC DNA]</scope>
    <source>
        <strain evidence="2 3">PRF 81</strain>
    </source>
</reference>
<evidence type="ECO:0000313" key="2">
    <source>
        <dbReference type="EMBL" id="ENN85669.1"/>
    </source>
</evidence>
<dbReference type="PATRIC" id="fig|363754.4.peg.4933"/>
<dbReference type="PROSITE" id="PS50056">
    <property type="entry name" value="TYR_PHOSPHATASE_2"/>
    <property type="match status" value="1"/>
</dbReference>
<dbReference type="STRING" id="363754.RHSP_05300"/>
<dbReference type="EMBL" id="AQHN01000083">
    <property type="protein sequence ID" value="ENN85669.1"/>
    <property type="molecule type" value="Genomic_DNA"/>
</dbReference>
<feature type="domain" description="Tyrosine specific protein phosphatases" evidence="1">
    <location>
        <begin position="143"/>
        <end position="202"/>
    </location>
</feature>
<organism evidence="2 3">
    <name type="scientific">Rhizobium freirei PRF 81</name>
    <dbReference type="NCBI Taxonomy" id="363754"/>
    <lineage>
        <taxon>Bacteria</taxon>
        <taxon>Pseudomonadati</taxon>
        <taxon>Pseudomonadota</taxon>
        <taxon>Alphaproteobacteria</taxon>
        <taxon>Hyphomicrobiales</taxon>
        <taxon>Rhizobiaceae</taxon>
        <taxon>Rhizobium/Agrobacterium group</taxon>
        <taxon>Rhizobium</taxon>
    </lineage>
</organism>
<proteinExistence type="predicted"/>
<keyword evidence="3" id="KW-1185">Reference proteome</keyword>
<dbReference type="InterPro" id="IPR000387">
    <property type="entry name" value="Tyr_Pase_dom"/>
</dbReference>
<protein>
    <submittedName>
        <fullName evidence="2">Protein tyrosine/serine phosphatase</fullName>
    </submittedName>
</protein>
<dbReference type="InterPro" id="IPR029021">
    <property type="entry name" value="Prot-tyrosine_phosphatase-like"/>
</dbReference>